<proteinExistence type="predicted"/>
<name>A0A0A8YAM0_ARUDO</name>
<organism evidence="1">
    <name type="scientific">Arundo donax</name>
    <name type="common">Giant reed</name>
    <name type="synonym">Donax arundinaceus</name>
    <dbReference type="NCBI Taxonomy" id="35708"/>
    <lineage>
        <taxon>Eukaryota</taxon>
        <taxon>Viridiplantae</taxon>
        <taxon>Streptophyta</taxon>
        <taxon>Embryophyta</taxon>
        <taxon>Tracheophyta</taxon>
        <taxon>Spermatophyta</taxon>
        <taxon>Magnoliopsida</taxon>
        <taxon>Liliopsida</taxon>
        <taxon>Poales</taxon>
        <taxon>Poaceae</taxon>
        <taxon>PACMAD clade</taxon>
        <taxon>Arundinoideae</taxon>
        <taxon>Arundineae</taxon>
        <taxon>Arundo</taxon>
    </lineage>
</organism>
<dbReference type="EMBL" id="GBRH01277443">
    <property type="protein sequence ID" value="JAD20452.1"/>
    <property type="molecule type" value="Transcribed_RNA"/>
</dbReference>
<accession>A0A0A8YAM0</accession>
<evidence type="ECO:0000313" key="1">
    <source>
        <dbReference type="EMBL" id="JAD20452.1"/>
    </source>
</evidence>
<protein>
    <submittedName>
        <fullName evidence="1">Uncharacterized protein</fullName>
    </submittedName>
</protein>
<sequence length="38" mass="4506">MFFPATNTMITSFFLTVRTNNEQASRYKLQSCNHKIHK</sequence>
<reference evidence="1" key="1">
    <citation type="submission" date="2014-09" db="EMBL/GenBank/DDBJ databases">
        <authorList>
            <person name="Magalhaes I.L.F."/>
            <person name="Oliveira U."/>
            <person name="Santos F.R."/>
            <person name="Vidigal T.H.D.A."/>
            <person name="Brescovit A.D."/>
            <person name="Santos A.J."/>
        </authorList>
    </citation>
    <scope>NUCLEOTIDE SEQUENCE</scope>
    <source>
        <tissue evidence="1">Shoot tissue taken approximately 20 cm above the soil surface</tissue>
    </source>
</reference>
<reference evidence="1" key="2">
    <citation type="journal article" date="2015" name="Data Brief">
        <title>Shoot transcriptome of the giant reed, Arundo donax.</title>
        <authorList>
            <person name="Barrero R.A."/>
            <person name="Guerrero F.D."/>
            <person name="Moolhuijzen P."/>
            <person name="Goolsby J.A."/>
            <person name="Tidwell J."/>
            <person name="Bellgard S.E."/>
            <person name="Bellgard M.I."/>
        </authorList>
    </citation>
    <scope>NUCLEOTIDE SEQUENCE</scope>
    <source>
        <tissue evidence="1">Shoot tissue taken approximately 20 cm above the soil surface</tissue>
    </source>
</reference>
<dbReference type="AlphaFoldDB" id="A0A0A8YAM0"/>